<dbReference type="InterPro" id="IPR029044">
    <property type="entry name" value="Nucleotide-diphossugar_trans"/>
</dbReference>
<dbReference type="RefSeq" id="WP_073189271.1">
    <property type="nucleotide sequence ID" value="NZ_FQZG01000057.1"/>
</dbReference>
<evidence type="ECO:0000313" key="3">
    <source>
        <dbReference type="Proteomes" id="UP000184512"/>
    </source>
</evidence>
<gene>
    <name evidence="2" type="ORF">SAMN02745244_02751</name>
</gene>
<sequence length="340" mass="39082">MQADEHPLVSVVVPIYNVEQYLAQCVQSVLDQAHREFELILVDDGSPDASGAMADTWAARDDRVVVIHQENQGLSGARNTGLERARGDYIIFLDSDDFWQGGDALARCVDALRSHPTTDVLIFDSVRFYESTGEKTFRKKVLDRTRMNGASNTQALRYMVEVSDVRPSACTMVVRRRFLLNNNLRFRLGIFSEDIEWFLRLVRCPATYDYLPFSVYMYRQNRAGSITDMIGRANVAHLLDTVTRSSRAVLESDSCDEFKVDFASYCFYQFTIALGFYGGLSRGDRRALNPLVKRGRYLAQYDNYARSREVARLMRLIGLEPTAWVLNKFLRLRAFRRRVR</sequence>
<dbReference type="Proteomes" id="UP000184512">
    <property type="component" value="Unassembled WGS sequence"/>
</dbReference>
<dbReference type="CDD" id="cd00761">
    <property type="entry name" value="Glyco_tranf_GTA_type"/>
    <property type="match status" value="1"/>
</dbReference>
<dbReference type="SUPFAM" id="SSF53448">
    <property type="entry name" value="Nucleotide-diphospho-sugar transferases"/>
    <property type="match status" value="1"/>
</dbReference>
<dbReference type="Gene3D" id="3.90.550.10">
    <property type="entry name" value="Spore Coat Polysaccharide Biosynthesis Protein SpsA, Chain A"/>
    <property type="match status" value="1"/>
</dbReference>
<dbReference type="AlphaFoldDB" id="A0A1M6K756"/>
<feature type="domain" description="Glycosyltransferase 2-like" evidence="1">
    <location>
        <begin position="10"/>
        <end position="145"/>
    </location>
</feature>
<dbReference type="PANTHER" id="PTHR22916:SF3">
    <property type="entry name" value="UDP-GLCNAC:BETAGAL BETA-1,3-N-ACETYLGLUCOSAMINYLTRANSFERASE-LIKE PROTEIN 1"/>
    <property type="match status" value="1"/>
</dbReference>
<dbReference type="OrthoDB" id="8549922at2"/>
<keyword evidence="2" id="KW-0808">Transferase</keyword>
<dbReference type="PANTHER" id="PTHR22916">
    <property type="entry name" value="GLYCOSYLTRANSFERASE"/>
    <property type="match status" value="1"/>
</dbReference>
<accession>A0A1M6K756</accession>
<name>A0A1M6K756_9ACTN</name>
<evidence type="ECO:0000313" key="2">
    <source>
        <dbReference type="EMBL" id="SHJ54811.1"/>
    </source>
</evidence>
<organism evidence="2 3">
    <name type="scientific">Tessaracoccus bendigoensis DSM 12906</name>
    <dbReference type="NCBI Taxonomy" id="1123357"/>
    <lineage>
        <taxon>Bacteria</taxon>
        <taxon>Bacillati</taxon>
        <taxon>Actinomycetota</taxon>
        <taxon>Actinomycetes</taxon>
        <taxon>Propionibacteriales</taxon>
        <taxon>Propionibacteriaceae</taxon>
        <taxon>Tessaracoccus</taxon>
    </lineage>
</organism>
<dbReference type="Pfam" id="PF00535">
    <property type="entry name" value="Glycos_transf_2"/>
    <property type="match status" value="1"/>
</dbReference>
<keyword evidence="3" id="KW-1185">Reference proteome</keyword>
<reference evidence="2 3" key="1">
    <citation type="submission" date="2016-11" db="EMBL/GenBank/DDBJ databases">
        <authorList>
            <person name="Jaros S."/>
            <person name="Januszkiewicz K."/>
            <person name="Wedrychowicz H."/>
        </authorList>
    </citation>
    <scope>NUCLEOTIDE SEQUENCE [LARGE SCALE GENOMIC DNA]</scope>
    <source>
        <strain evidence="2 3">DSM 12906</strain>
    </source>
</reference>
<evidence type="ECO:0000259" key="1">
    <source>
        <dbReference type="Pfam" id="PF00535"/>
    </source>
</evidence>
<dbReference type="EMBL" id="FQZG01000057">
    <property type="protein sequence ID" value="SHJ54811.1"/>
    <property type="molecule type" value="Genomic_DNA"/>
</dbReference>
<proteinExistence type="predicted"/>
<dbReference type="GO" id="GO:0016758">
    <property type="term" value="F:hexosyltransferase activity"/>
    <property type="evidence" value="ECO:0007669"/>
    <property type="project" value="UniProtKB-ARBA"/>
</dbReference>
<dbReference type="InterPro" id="IPR001173">
    <property type="entry name" value="Glyco_trans_2-like"/>
</dbReference>
<protein>
    <submittedName>
        <fullName evidence="2">Glycosyltransferase involved in cell wall bisynthesis</fullName>
    </submittedName>
</protein>
<dbReference type="STRING" id="1123357.SAMN02745244_02751"/>